<sequence length="106" mass="12334">MEVMLCRDVAIIHLLYNNKQTAHSTIVREGYGKGRSYFRPTECRSLAFPFSKERRRLCKIYIPLDVNFTDAHVGKDQNKSKKNILSRFSNGIFVLPRIVECLRVQS</sequence>
<accession>A0A835GJR6</accession>
<dbReference type="EMBL" id="JACKWZ010000036">
    <property type="protein sequence ID" value="KAF9420000.1"/>
    <property type="molecule type" value="Genomic_DNA"/>
</dbReference>
<evidence type="ECO:0000313" key="2">
    <source>
        <dbReference type="Proteomes" id="UP000648187"/>
    </source>
</evidence>
<comment type="caution">
    <text evidence="1">The sequence shown here is derived from an EMBL/GenBank/DDBJ whole genome shotgun (WGS) entry which is preliminary data.</text>
</comment>
<name>A0A835GJR6_SPOEX</name>
<organism evidence="1 2">
    <name type="scientific">Spodoptera exigua</name>
    <name type="common">Beet armyworm</name>
    <name type="synonym">Noctua fulgens</name>
    <dbReference type="NCBI Taxonomy" id="7107"/>
    <lineage>
        <taxon>Eukaryota</taxon>
        <taxon>Metazoa</taxon>
        <taxon>Ecdysozoa</taxon>
        <taxon>Arthropoda</taxon>
        <taxon>Hexapoda</taxon>
        <taxon>Insecta</taxon>
        <taxon>Pterygota</taxon>
        <taxon>Neoptera</taxon>
        <taxon>Endopterygota</taxon>
        <taxon>Lepidoptera</taxon>
        <taxon>Glossata</taxon>
        <taxon>Ditrysia</taxon>
        <taxon>Noctuoidea</taxon>
        <taxon>Noctuidae</taxon>
        <taxon>Amphipyrinae</taxon>
        <taxon>Spodoptera</taxon>
    </lineage>
</organism>
<keyword evidence="2" id="KW-1185">Reference proteome</keyword>
<evidence type="ECO:0000313" key="1">
    <source>
        <dbReference type="EMBL" id="KAF9420000.1"/>
    </source>
</evidence>
<protein>
    <submittedName>
        <fullName evidence="1">Uncharacterized protein</fullName>
    </submittedName>
</protein>
<reference evidence="1" key="1">
    <citation type="submission" date="2020-08" db="EMBL/GenBank/DDBJ databases">
        <title>Spodoptera exigua strain:BAW_Kor-Di-RS1 Genome sequencing and assembly.</title>
        <authorList>
            <person name="Kim J."/>
            <person name="Nam H.Y."/>
            <person name="Kwon M."/>
            <person name="Choi J.H."/>
            <person name="Cho S.R."/>
            <person name="Kim G.-H."/>
        </authorList>
    </citation>
    <scope>NUCLEOTIDE SEQUENCE</scope>
    <source>
        <strain evidence="1">BAW_Kor-Di-RS1</strain>
        <tissue evidence="1">Whole-body</tissue>
    </source>
</reference>
<proteinExistence type="predicted"/>
<dbReference type="Proteomes" id="UP000648187">
    <property type="component" value="Unassembled WGS sequence"/>
</dbReference>
<dbReference type="AlphaFoldDB" id="A0A835GJR6"/>
<gene>
    <name evidence="1" type="ORF">HW555_003594</name>
</gene>